<gene>
    <name evidence="2" type="ORF">CR513_21315</name>
</gene>
<keyword evidence="1" id="KW-0472">Membrane</keyword>
<keyword evidence="1" id="KW-1133">Transmembrane helix</keyword>
<feature type="transmembrane region" description="Helical" evidence="1">
    <location>
        <begin position="67"/>
        <end position="86"/>
    </location>
</feature>
<dbReference type="Proteomes" id="UP000257109">
    <property type="component" value="Unassembled WGS sequence"/>
</dbReference>
<organism evidence="2 3">
    <name type="scientific">Mucuna pruriens</name>
    <name type="common">Velvet bean</name>
    <name type="synonym">Dolichos pruriens</name>
    <dbReference type="NCBI Taxonomy" id="157652"/>
    <lineage>
        <taxon>Eukaryota</taxon>
        <taxon>Viridiplantae</taxon>
        <taxon>Streptophyta</taxon>
        <taxon>Embryophyta</taxon>
        <taxon>Tracheophyta</taxon>
        <taxon>Spermatophyta</taxon>
        <taxon>Magnoliopsida</taxon>
        <taxon>eudicotyledons</taxon>
        <taxon>Gunneridae</taxon>
        <taxon>Pentapetalae</taxon>
        <taxon>rosids</taxon>
        <taxon>fabids</taxon>
        <taxon>Fabales</taxon>
        <taxon>Fabaceae</taxon>
        <taxon>Papilionoideae</taxon>
        <taxon>50 kb inversion clade</taxon>
        <taxon>NPAAA clade</taxon>
        <taxon>indigoferoid/millettioid clade</taxon>
        <taxon>Phaseoleae</taxon>
        <taxon>Mucuna</taxon>
    </lineage>
</organism>
<dbReference type="EMBL" id="QJKJ01003976">
    <property type="protein sequence ID" value="RDX96082.1"/>
    <property type="molecule type" value="Genomic_DNA"/>
</dbReference>
<reference evidence="2" key="1">
    <citation type="submission" date="2018-05" db="EMBL/GenBank/DDBJ databases">
        <title>Draft genome of Mucuna pruriens seed.</title>
        <authorList>
            <person name="Nnadi N.E."/>
            <person name="Vos R."/>
            <person name="Hasami M.H."/>
            <person name="Devisetty U.K."/>
            <person name="Aguiy J.C."/>
        </authorList>
    </citation>
    <scope>NUCLEOTIDE SEQUENCE [LARGE SCALE GENOMIC DNA]</scope>
    <source>
        <strain evidence="2">JCA_2017</strain>
    </source>
</reference>
<accession>A0A371GZV0</accession>
<keyword evidence="1" id="KW-0812">Transmembrane</keyword>
<name>A0A371GZV0_MUCPR</name>
<sequence>MWLKGSKDQYLLNVSRALYFNLKFLSPLGPYDDLENKRFLIYIDVIFHESVWPFHIQPAKSTKPNSFLTLVTFVFIQKVFTFILKFHQSSLIHL</sequence>
<keyword evidence="3" id="KW-1185">Reference proteome</keyword>
<dbReference type="AlphaFoldDB" id="A0A371GZV0"/>
<evidence type="ECO:0000313" key="3">
    <source>
        <dbReference type="Proteomes" id="UP000257109"/>
    </source>
</evidence>
<evidence type="ECO:0000256" key="1">
    <source>
        <dbReference type="SAM" id="Phobius"/>
    </source>
</evidence>
<protein>
    <submittedName>
        <fullName evidence="2">Uncharacterized protein</fullName>
    </submittedName>
</protein>
<evidence type="ECO:0000313" key="2">
    <source>
        <dbReference type="EMBL" id="RDX96082.1"/>
    </source>
</evidence>
<proteinExistence type="predicted"/>
<comment type="caution">
    <text evidence="2">The sequence shown here is derived from an EMBL/GenBank/DDBJ whole genome shotgun (WGS) entry which is preliminary data.</text>
</comment>
<feature type="non-terminal residue" evidence="2">
    <location>
        <position position="1"/>
    </location>
</feature>